<keyword evidence="1" id="KW-0680">Restriction system</keyword>
<proteinExistence type="predicted"/>
<dbReference type="InterPro" id="IPR052021">
    <property type="entry name" value="Type-I_RS_S_subunit"/>
</dbReference>
<dbReference type="Proteomes" id="UP000252698">
    <property type="component" value="Chromosome"/>
</dbReference>
<evidence type="ECO:0000313" key="5">
    <source>
        <dbReference type="Proteomes" id="UP000252698"/>
    </source>
</evidence>
<sequence>MIPDRMEERLNRLPQGWGVAPLDQLPSVQMIGYGITRPGAHVDDGVGMVRAADIQDGHLHSDEPRRISPRTHQANIRSELRVGDVLIVLVGRVGEAAVVTDAYHGWNAARTVAVVRMTEPDEAAWLRLWLGSPYVRDWCESHVTGSTLQRTLNLKVLRSLPVPLPPPEVRAVFLRTTEVMEGKAAVNTRIAECAMSLSDALFAVETKDKGAWPERSFGTLAHLRSGHASRPREDAPHADESSQEFAVPFLAPADVLRRGLPYVSRTDTWLASPDAESMCAPQSLLLATREDGVHAVLNEVPVVPGRGILALQPEALADSYWLLHEVRARSGELTAAAQGPGGRELSRNAFAATAVQWPPPSVRERFAQLAGKLHLRARAAYAENESLNRLQDRLLGSFLDGALSVESTH</sequence>
<protein>
    <recommendedName>
        <fullName evidence="6">Type I restriction enzyme, S subunit</fullName>
    </recommendedName>
</protein>
<feature type="compositionally biased region" description="Basic and acidic residues" evidence="3">
    <location>
        <begin position="230"/>
        <end position="240"/>
    </location>
</feature>
<gene>
    <name evidence="4" type="ORF">C5746_28325</name>
</gene>
<dbReference type="SUPFAM" id="SSF116734">
    <property type="entry name" value="DNA methylase specificity domain"/>
    <property type="match status" value="2"/>
</dbReference>
<evidence type="ECO:0000313" key="4">
    <source>
        <dbReference type="EMBL" id="AXE80201.1"/>
    </source>
</evidence>
<dbReference type="InterPro" id="IPR044946">
    <property type="entry name" value="Restrct_endonuc_typeI_TRD_sf"/>
</dbReference>
<dbReference type="GO" id="GO:0009307">
    <property type="term" value="P:DNA restriction-modification system"/>
    <property type="evidence" value="ECO:0007669"/>
    <property type="project" value="UniProtKB-KW"/>
</dbReference>
<evidence type="ECO:0000256" key="1">
    <source>
        <dbReference type="ARBA" id="ARBA00022747"/>
    </source>
</evidence>
<dbReference type="PANTHER" id="PTHR30408:SF12">
    <property type="entry name" value="TYPE I RESTRICTION ENZYME MJAVIII SPECIFICITY SUBUNIT"/>
    <property type="match status" value="1"/>
</dbReference>
<organism evidence="4 5">
    <name type="scientific">Streptomyces atratus</name>
    <dbReference type="NCBI Taxonomy" id="1893"/>
    <lineage>
        <taxon>Bacteria</taxon>
        <taxon>Bacillati</taxon>
        <taxon>Actinomycetota</taxon>
        <taxon>Actinomycetes</taxon>
        <taxon>Kitasatosporales</taxon>
        <taxon>Streptomycetaceae</taxon>
        <taxon>Streptomyces</taxon>
    </lineage>
</organism>
<evidence type="ECO:0008006" key="6">
    <source>
        <dbReference type="Google" id="ProtNLM"/>
    </source>
</evidence>
<keyword evidence="2" id="KW-0238">DNA-binding</keyword>
<dbReference type="Gene3D" id="3.90.220.20">
    <property type="entry name" value="DNA methylase specificity domains"/>
    <property type="match status" value="2"/>
</dbReference>
<evidence type="ECO:0000256" key="3">
    <source>
        <dbReference type="SAM" id="MobiDB-lite"/>
    </source>
</evidence>
<feature type="region of interest" description="Disordered" evidence="3">
    <location>
        <begin position="224"/>
        <end position="243"/>
    </location>
</feature>
<name>A0A2Z5JIM0_STRAR</name>
<accession>A0A2Z5JIM0</accession>
<dbReference type="EMBL" id="CP027306">
    <property type="protein sequence ID" value="AXE80201.1"/>
    <property type="molecule type" value="Genomic_DNA"/>
</dbReference>
<evidence type="ECO:0000256" key="2">
    <source>
        <dbReference type="ARBA" id="ARBA00023125"/>
    </source>
</evidence>
<dbReference type="REBASE" id="258667">
    <property type="entry name" value="S.SatZH16ORF28320P"/>
</dbReference>
<dbReference type="GO" id="GO:0003677">
    <property type="term" value="F:DNA binding"/>
    <property type="evidence" value="ECO:0007669"/>
    <property type="project" value="UniProtKB-KW"/>
</dbReference>
<dbReference type="KEGG" id="sata:C5746_28325"/>
<dbReference type="AlphaFoldDB" id="A0A2Z5JIM0"/>
<dbReference type="PANTHER" id="PTHR30408">
    <property type="entry name" value="TYPE-1 RESTRICTION ENZYME ECOKI SPECIFICITY PROTEIN"/>
    <property type="match status" value="1"/>
</dbReference>
<reference evidence="4 5" key="1">
    <citation type="journal article" date="2018" name="Front. Microbiol.">
        <title>Genome Sequencing of Streptomyces atratus SCSIOZH16 and Activation Production of Nocardamine via Metabolic Engineering.</title>
        <authorList>
            <person name="Li Y."/>
            <person name="Zhang C."/>
            <person name="Liu C."/>
            <person name="Ju J."/>
            <person name="Ma J."/>
        </authorList>
    </citation>
    <scope>NUCLEOTIDE SEQUENCE [LARGE SCALE GENOMIC DNA]</scope>
    <source>
        <strain evidence="4 5">SCSIO_ZH16</strain>
    </source>
</reference>